<accession>A0ABU9L429</accession>
<dbReference type="EMBL" id="JBCDNA010000003">
    <property type="protein sequence ID" value="MEL4457190.1"/>
    <property type="molecule type" value="Genomic_DNA"/>
</dbReference>
<sequence>MKKLFSLILMLFIVAFYSCNESGNSDELEAAQADSNAYKGGPNQQDHVYDFTDVMQGENVKDEGCYTETKELYGGQSIDVGGLTYSSDNENIYITYTTEGDWYLEETHLFVGCPKDVPFNNAGNPVIGAFPLKAEHDPMVQSYTYMIPRSNFDNLTCSNAPCEGGLAVITHASVNKLNSSNEVIQQETAFQQCTPDTVDFPGNRWGCWDWFCPQDCELTEAWLYKEGYPSRIKCFERTESDGDKDFGFSNKFQYPYGGTYPVYTNVGEDCDVSSKIKVGTLRQIFVNKGEPANKWVRFIFTSEGDYLNANGVMSIWIGWPDPVDNGIFVGDNSGLFLTDVVDGESVFDIEVDSWPGTPGDGGFTTGNPQYFVVSKFTLEN</sequence>
<keyword evidence="1" id="KW-0732">Signal</keyword>
<keyword evidence="3" id="KW-1185">Reference proteome</keyword>
<name>A0ABU9L429_9FLAO</name>
<dbReference type="PROSITE" id="PS51257">
    <property type="entry name" value="PROKAR_LIPOPROTEIN"/>
    <property type="match status" value="1"/>
</dbReference>
<feature type="signal peptide" evidence="1">
    <location>
        <begin position="1"/>
        <end position="20"/>
    </location>
</feature>
<evidence type="ECO:0000256" key="1">
    <source>
        <dbReference type="SAM" id="SignalP"/>
    </source>
</evidence>
<proteinExistence type="predicted"/>
<feature type="chain" id="PRO_5046120545" evidence="1">
    <location>
        <begin position="21"/>
        <end position="380"/>
    </location>
</feature>
<reference evidence="2 3" key="1">
    <citation type="submission" date="2024-04" db="EMBL/GenBank/DDBJ databases">
        <title>whole genome sequencing of Lutimonas vermicola strain IMCC1616.</title>
        <authorList>
            <person name="Bae S.S."/>
        </authorList>
    </citation>
    <scope>NUCLEOTIDE SEQUENCE [LARGE SCALE GENOMIC DNA]</scope>
    <source>
        <strain evidence="2 3">IMCC1616</strain>
    </source>
</reference>
<comment type="caution">
    <text evidence="2">The sequence shown here is derived from an EMBL/GenBank/DDBJ whole genome shotgun (WGS) entry which is preliminary data.</text>
</comment>
<dbReference type="RefSeq" id="WP_342161350.1">
    <property type="nucleotide sequence ID" value="NZ_JBCDNA010000003.1"/>
</dbReference>
<evidence type="ECO:0000313" key="2">
    <source>
        <dbReference type="EMBL" id="MEL4457190.1"/>
    </source>
</evidence>
<organism evidence="2 3">
    <name type="scientific">Lutimonas vermicola</name>
    <dbReference type="NCBI Taxonomy" id="414288"/>
    <lineage>
        <taxon>Bacteria</taxon>
        <taxon>Pseudomonadati</taxon>
        <taxon>Bacteroidota</taxon>
        <taxon>Flavobacteriia</taxon>
        <taxon>Flavobacteriales</taxon>
        <taxon>Flavobacteriaceae</taxon>
        <taxon>Lutimonas</taxon>
    </lineage>
</organism>
<evidence type="ECO:0000313" key="3">
    <source>
        <dbReference type="Proteomes" id="UP001474120"/>
    </source>
</evidence>
<dbReference type="Proteomes" id="UP001474120">
    <property type="component" value="Unassembled WGS sequence"/>
</dbReference>
<protein>
    <submittedName>
        <fullName evidence="2">Uncharacterized protein</fullName>
    </submittedName>
</protein>
<gene>
    <name evidence="2" type="ORF">AABB81_14880</name>
</gene>